<organism evidence="2 3">
    <name type="scientific">Kribbella kalugense</name>
    <dbReference type="NCBI Taxonomy" id="2512221"/>
    <lineage>
        <taxon>Bacteria</taxon>
        <taxon>Bacillati</taxon>
        <taxon>Actinomycetota</taxon>
        <taxon>Actinomycetes</taxon>
        <taxon>Propionibacteriales</taxon>
        <taxon>Kribbellaceae</taxon>
        <taxon>Kribbella</taxon>
    </lineage>
</organism>
<dbReference type="SUPFAM" id="SSF109854">
    <property type="entry name" value="DinB/YfiT-like putative metalloenzymes"/>
    <property type="match status" value="1"/>
</dbReference>
<evidence type="ECO:0000313" key="3">
    <source>
        <dbReference type="Proteomes" id="UP000295447"/>
    </source>
</evidence>
<gene>
    <name evidence="2" type="ORF">EV650_2939</name>
</gene>
<dbReference type="AlphaFoldDB" id="A0A4R8A1L1"/>
<protein>
    <submittedName>
        <fullName evidence="2">Uncharacterized protein (TIGR03086 family)</fullName>
    </submittedName>
</protein>
<dbReference type="Proteomes" id="UP000295447">
    <property type="component" value="Unassembled WGS sequence"/>
</dbReference>
<dbReference type="NCBIfam" id="TIGR03083">
    <property type="entry name" value="maleylpyruvate isomerase family mycothiol-dependent enzyme"/>
    <property type="match status" value="1"/>
</dbReference>
<dbReference type="EMBL" id="SODF01000001">
    <property type="protein sequence ID" value="TDW24076.1"/>
    <property type="molecule type" value="Genomic_DNA"/>
</dbReference>
<sequence>MRQKMSHIPREAVCMNNFANDPRPMFVLALDQTQAMIDTVGADELTLPTPCPDYDVRTLLGHLLTVAGRINLALTGGNPLDLPTVTTGVDDVPSAWKERRTAIDGTLADDGVLGRICTLPWGTLPGAAAIGAYTGELTTHSWDLAKATGRTDLLDDSLAVYCLPLVQRAIPAEPRGGHVPFGTVVQVADNATPYAQLAAWQGRQP</sequence>
<accession>A0A4R8A1L1</accession>
<dbReference type="InterPro" id="IPR017517">
    <property type="entry name" value="Maleyloyr_isom"/>
</dbReference>
<comment type="caution">
    <text evidence="2">The sequence shown here is derived from an EMBL/GenBank/DDBJ whole genome shotgun (WGS) entry which is preliminary data.</text>
</comment>
<dbReference type="InterPro" id="IPR017520">
    <property type="entry name" value="CHP03086"/>
</dbReference>
<evidence type="ECO:0000313" key="2">
    <source>
        <dbReference type="EMBL" id="TDW24076.1"/>
    </source>
</evidence>
<dbReference type="InterPro" id="IPR034660">
    <property type="entry name" value="DinB/YfiT-like"/>
</dbReference>
<dbReference type="GO" id="GO:0046872">
    <property type="term" value="F:metal ion binding"/>
    <property type="evidence" value="ECO:0007669"/>
    <property type="project" value="InterPro"/>
</dbReference>
<proteinExistence type="predicted"/>
<feature type="domain" description="Mycothiol-dependent maleylpyruvate isomerase metal-binding" evidence="1">
    <location>
        <begin position="29"/>
        <end position="145"/>
    </location>
</feature>
<dbReference type="NCBIfam" id="TIGR03086">
    <property type="entry name" value="TIGR03086 family metal-binding protein"/>
    <property type="match status" value="1"/>
</dbReference>
<name>A0A4R8A1L1_9ACTN</name>
<dbReference type="InterPro" id="IPR024344">
    <property type="entry name" value="MDMPI_metal-binding"/>
</dbReference>
<reference evidence="2 3" key="1">
    <citation type="submission" date="2019-03" db="EMBL/GenBank/DDBJ databases">
        <title>Genomic Encyclopedia of Type Strains, Phase III (KMG-III): the genomes of soil and plant-associated and newly described type strains.</title>
        <authorList>
            <person name="Whitman W."/>
        </authorList>
    </citation>
    <scope>NUCLEOTIDE SEQUENCE [LARGE SCALE GENOMIC DNA]</scope>
    <source>
        <strain evidence="2 3">VKM Ac-2570</strain>
    </source>
</reference>
<evidence type="ECO:0000259" key="1">
    <source>
        <dbReference type="Pfam" id="PF11716"/>
    </source>
</evidence>
<dbReference type="Pfam" id="PF11716">
    <property type="entry name" value="MDMPI_N"/>
    <property type="match status" value="1"/>
</dbReference>
<dbReference type="Gene3D" id="1.20.120.450">
    <property type="entry name" value="dinb family like domain"/>
    <property type="match status" value="1"/>
</dbReference>
<keyword evidence="3" id="KW-1185">Reference proteome</keyword>